<comment type="caution">
    <text evidence="15">Lacks conserved residue(s) required for the propagation of feature annotation.</text>
</comment>
<keyword evidence="11 15" id="KW-0520">NAD</keyword>
<dbReference type="EC" id="7.1.1.2" evidence="3 15"/>
<keyword evidence="14 15" id="KW-0472">Membrane</keyword>
<evidence type="ECO:0000256" key="9">
    <source>
        <dbReference type="ARBA" id="ARBA00022982"/>
    </source>
</evidence>
<dbReference type="PANTHER" id="PTHR11434:SF0">
    <property type="entry name" value="NADH-UBIQUINONE OXIDOREDUCTASE CHAIN 4L"/>
    <property type="match status" value="1"/>
</dbReference>
<dbReference type="GO" id="GO:0042773">
    <property type="term" value="P:ATP synthesis coupled electron transport"/>
    <property type="evidence" value="ECO:0007669"/>
    <property type="project" value="UniProtKB-UniRule"/>
</dbReference>
<evidence type="ECO:0000256" key="3">
    <source>
        <dbReference type="ARBA" id="ARBA00012944"/>
    </source>
</evidence>
<dbReference type="Gene3D" id="1.10.287.3510">
    <property type="match status" value="1"/>
</dbReference>
<comment type="function">
    <text evidence="15">Core subunit of the mitochondrial membrane respiratory chain NADH dehydrogenase (Complex I) which catalyzes electron transfer from NADH through the respiratory chain, using ubiquinone as an electron acceptor.</text>
</comment>
<keyword evidence="10 15" id="KW-1133">Transmembrane helix</keyword>
<evidence type="ECO:0000256" key="5">
    <source>
        <dbReference type="ARBA" id="ARBA00022448"/>
    </source>
</evidence>
<evidence type="ECO:0000256" key="11">
    <source>
        <dbReference type="ARBA" id="ARBA00023027"/>
    </source>
</evidence>
<gene>
    <name evidence="16" type="primary">nad4l</name>
</gene>
<keyword evidence="6 15" id="KW-0679">Respiratory chain</keyword>
<keyword evidence="5 15" id="KW-0813">Transport</keyword>
<proteinExistence type="inferred from homology"/>
<keyword evidence="12 15" id="KW-0830">Ubiquinone</keyword>
<dbReference type="InterPro" id="IPR001133">
    <property type="entry name" value="NADH_UbQ_OxRdtase_chain4L/K"/>
</dbReference>
<feature type="transmembrane region" description="Helical" evidence="15">
    <location>
        <begin position="54"/>
        <end position="78"/>
    </location>
</feature>
<dbReference type="GO" id="GO:0008137">
    <property type="term" value="F:NADH dehydrogenase (ubiquinone) activity"/>
    <property type="evidence" value="ECO:0007669"/>
    <property type="project" value="UniProtKB-EC"/>
</dbReference>
<evidence type="ECO:0000256" key="10">
    <source>
        <dbReference type="ARBA" id="ARBA00022989"/>
    </source>
</evidence>
<evidence type="ECO:0000256" key="15">
    <source>
        <dbReference type="RuleBase" id="RU004419"/>
    </source>
</evidence>
<name>A0A3Q8HCL4_9BILA</name>
<comment type="similarity">
    <text evidence="2 15">Belongs to the complex I subunit 4L family.</text>
</comment>
<keyword evidence="15" id="KW-0999">Mitochondrion inner membrane</keyword>
<evidence type="ECO:0000313" key="16">
    <source>
        <dbReference type="EMBL" id="AXY64129.1"/>
    </source>
</evidence>
<dbReference type="GO" id="GO:0005743">
    <property type="term" value="C:mitochondrial inner membrane"/>
    <property type="evidence" value="ECO:0007669"/>
    <property type="project" value="UniProtKB-SubCell"/>
</dbReference>
<evidence type="ECO:0000256" key="6">
    <source>
        <dbReference type="ARBA" id="ARBA00022660"/>
    </source>
</evidence>
<organism evidence="16">
    <name type="scientific">Stereobalanus canadensis</name>
    <dbReference type="NCBI Taxonomy" id="560612"/>
    <lineage>
        <taxon>Eukaryota</taxon>
        <taxon>Metazoa</taxon>
        <taxon>Hemichordata</taxon>
        <taxon>Enteropneusta</taxon>
        <taxon>Harrimaniidae</taxon>
        <taxon>Stereobalanus</taxon>
    </lineage>
</organism>
<evidence type="ECO:0000256" key="13">
    <source>
        <dbReference type="ARBA" id="ARBA00023128"/>
    </source>
</evidence>
<sequence length="95" mass="10308">MTLHLPMLTFLMGSLSLITNQTHLLSTLLSLELLLMSLFSGTALWTITNTTPSIYMIMPLLALSACEASVGLALLVSLSRSHGSDLTRNMNLLKC</sequence>
<comment type="catalytic activity">
    <reaction evidence="15">
        <text>a ubiquinone + NADH + 5 H(+)(in) = a ubiquinol + NAD(+) + 4 H(+)(out)</text>
        <dbReference type="Rhea" id="RHEA:29091"/>
        <dbReference type="Rhea" id="RHEA-COMP:9565"/>
        <dbReference type="Rhea" id="RHEA-COMP:9566"/>
        <dbReference type="ChEBI" id="CHEBI:15378"/>
        <dbReference type="ChEBI" id="CHEBI:16389"/>
        <dbReference type="ChEBI" id="CHEBI:17976"/>
        <dbReference type="ChEBI" id="CHEBI:57540"/>
        <dbReference type="ChEBI" id="CHEBI:57945"/>
        <dbReference type="EC" id="7.1.1.2"/>
    </reaction>
</comment>
<evidence type="ECO:0000256" key="4">
    <source>
        <dbReference type="ARBA" id="ARBA00016612"/>
    </source>
</evidence>
<evidence type="ECO:0000256" key="12">
    <source>
        <dbReference type="ARBA" id="ARBA00023075"/>
    </source>
</evidence>
<dbReference type="Pfam" id="PF00420">
    <property type="entry name" value="Oxidored_q2"/>
    <property type="match status" value="1"/>
</dbReference>
<dbReference type="EMBL" id="MH841935">
    <property type="protein sequence ID" value="AXY64129.1"/>
    <property type="molecule type" value="Genomic_DNA"/>
</dbReference>
<evidence type="ECO:0000256" key="8">
    <source>
        <dbReference type="ARBA" id="ARBA00022967"/>
    </source>
</evidence>
<evidence type="ECO:0000256" key="2">
    <source>
        <dbReference type="ARBA" id="ARBA00010519"/>
    </source>
</evidence>
<geneLocation type="mitochondrion" evidence="16"/>
<dbReference type="GO" id="GO:0016651">
    <property type="term" value="F:oxidoreductase activity, acting on NAD(P)H"/>
    <property type="evidence" value="ECO:0007669"/>
    <property type="project" value="InterPro"/>
</dbReference>
<dbReference type="GO" id="GO:0030964">
    <property type="term" value="C:NADH dehydrogenase complex"/>
    <property type="evidence" value="ECO:0007669"/>
    <property type="project" value="TreeGrafter"/>
</dbReference>
<dbReference type="PANTHER" id="PTHR11434">
    <property type="entry name" value="NADH-UBIQUINONE OXIDOREDUCTASE SUBUNIT ND4L"/>
    <property type="match status" value="1"/>
</dbReference>
<keyword evidence="9 15" id="KW-0249">Electron transport</keyword>
<evidence type="ECO:0000256" key="7">
    <source>
        <dbReference type="ARBA" id="ARBA00022692"/>
    </source>
</evidence>
<evidence type="ECO:0000256" key="1">
    <source>
        <dbReference type="ARBA" id="ARBA00004225"/>
    </source>
</evidence>
<keyword evidence="8 15" id="KW-1278">Translocase</keyword>
<evidence type="ECO:0000256" key="14">
    <source>
        <dbReference type="ARBA" id="ARBA00023136"/>
    </source>
</evidence>
<accession>A0A3Q8HCL4</accession>
<reference evidence="16" key="1">
    <citation type="journal article" date="2019" name="Genome Biol. Evol.">
        <title>Mitogenomics Reveals a Novel Genetic Code in Hemichordata.</title>
        <authorList>
            <person name="Li Y."/>
            <person name="Kocot K.M."/>
            <person name="Tassia M.G."/>
            <person name="Cannon J.T."/>
            <person name="Bernt M."/>
            <person name="Halanych K.M."/>
        </authorList>
    </citation>
    <scope>NUCLEOTIDE SEQUENCE</scope>
</reference>
<comment type="subcellular location">
    <subcellularLocation>
        <location evidence="15">Mitochondrion inner membrane</location>
        <topology evidence="15">Multi-pass membrane protein</topology>
    </subcellularLocation>
    <subcellularLocation>
        <location evidence="1">Mitochondrion membrane</location>
        <topology evidence="1">Multi-pass membrane protein</topology>
    </subcellularLocation>
</comment>
<keyword evidence="7 15" id="KW-0812">Transmembrane</keyword>
<dbReference type="AlphaFoldDB" id="A0A3Q8HCL4"/>
<keyword evidence="13 15" id="KW-0496">Mitochondrion</keyword>
<dbReference type="InterPro" id="IPR039428">
    <property type="entry name" value="NUOK/Mnh_C1-like"/>
</dbReference>
<protein>
    <recommendedName>
        <fullName evidence="4 15">NADH-ubiquinone oxidoreductase chain 4L</fullName>
        <ecNumber evidence="3 15">7.1.1.2</ecNumber>
    </recommendedName>
</protein>